<protein>
    <submittedName>
        <fullName evidence="1">Topless family protein</fullName>
    </submittedName>
</protein>
<name>A0A9K3EDH3_HELAN</name>
<accession>A0A9K3EDH3</accession>
<dbReference type="Proteomes" id="UP000215914">
    <property type="component" value="Unassembled WGS sequence"/>
</dbReference>
<reference evidence="1" key="1">
    <citation type="journal article" date="2017" name="Nature">
        <title>The sunflower genome provides insights into oil metabolism, flowering and Asterid evolution.</title>
        <authorList>
            <person name="Badouin H."/>
            <person name="Gouzy J."/>
            <person name="Grassa C.J."/>
            <person name="Murat F."/>
            <person name="Staton S.E."/>
            <person name="Cottret L."/>
            <person name="Lelandais-Briere C."/>
            <person name="Owens G.L."/>
            <person name="Carrere S."/>
            <person name="Mayjonade B."/>
            <person name="Legrand L."/>
            <person name="Gill N."/>
            <person name="Kane N.C."/>
            <person name="Bowers J.E."/>
            <person name="Hubner S."/>
            <person name="Bellec A."/>
            <person name="Berard A."/>
            <person name="Berges H."/>
            <person name="Blanchet N."/>
            <person name="Boniface M.C."/>
            <person name="Brunel D."/>
            <person name="Catrice O."/>
            <person name="Chaidir N."/>
            <person name="Claudel C."/>
            <person name="Donnadieu C."/>
            <person name="Faraut T."/>
            <person name="Fievet G."/>
            <person name="Helmstetter N."/>
            <person name="King M."/>
            <person name="Knapp S.J."/>
            <person name="Lai Z."/>
            <person name="Le Paslier M.C."/>
            <person name="Lippi Y."/>
            <person name="Lorenzon L."/>
            <person name="Mandel J.R."/>
            <person name="Marage G."/>
            <person name="Marchand G."/>
            <person name="Marquand E."/>
            <person name="Bret-Mestries E."/>
            <person name="Morien E."/>
            <person name="Nambeesan S."/>
            <person name="Nguyen T."/>
            <person name="Pegot-Espagnet P."/>
            <person name="Pouilly N."/>
            <person name="Raftis F."/>
            <person name="Sallet E."/>
            <person name="Schiex T."/>
            <person name="Thomas J."/>
            <person name="Vandecasteele C."/>
            <person name="Vares D."/>
            <person name="Vear F."/>
            <person name="Vautrin S."/>
            <person name="Crespi M."/>
            <person name="Mangin B."/>
            <person name="Burke J.M."/>
            <person name="Salse J."/>
            <person name="Munos S."/>
            <person name="Vincourt P."/>
            <person name="Rieseberg L.H."/>
            <person name="Langlade N.B."/>
        </authorList>
    </citation>
    <scope>NUCLEOTIDE SEQUENCE</scope>
    <source>
        <tissue evidence="1">Leaves</tissue>
    </source>
</reference>
<gene>
    <name evidence="1" type="ORF">HanXRQr2_Chr13g0565791</name>
</gene>
<organism evidence="1 2">
    <name type="scientific">Helianthus annuus</name>
    <name type="common">Common sunflower</name>
    <dbReference type="NCBI Taxonomy" id="4232"/>
    <lineage>
        <taxon>Eukaryota</taxon>
        <taxon>Viridiplantae</taxon>
        <taxon>Streptophyta</taxon>
        <taxon>Embryophyta</taxon>
        <taxon>Tracheophyta</taxon>
        <taxon>Spermatophyta</taxon>
        <taxon>Magnoliopsida</taxon>
        <taxon>eudicotyledons</taxon>
        <taxon>Gunneridae</taxon>
        <taxon>Pentapetalae</taxon>
        <taxon>asterids</taxon>
        <taxon>campanulids</taxon>
        <taxon>Asterales</taxon>
        <taxon>Asteraceae</taxon>
        <taxon>Asteroideae</taxon>
        <taxon>Heliantheae alliance</taxon>
        <taxon>Heliantheae</taxon>
        <taxon>Helianthus</taxon>
    </lineage>
</organism>
<sequence>MVNHLHVHVLSIRYTGQSQSHHGQSLYPSDDLPKTVVMTLNQGSTVKSMDFHTEQNLASWSALFYSFLEQVSVTS</sequence>
<evidence type="ECO:0000313" key="1">
    <source>
        <dbReference type="EMBL" id="KAF5771511.1"/>
    </source>
</evidence>
<keyword evidence="2" id="KW-1185">Reference proteome</keyword>
<proteinExistence type="predicted"/>
<dbReference type="AlphaFoldDB" id="A0A9K3EDH3"/>
<comment type="caution">
    <text evidence="1">The sequence shown here is derived from an EMBL/GenBank/DDBJ whole genome shotgun (WGS) entry which is preliminary data.</text>
</comment>
<dbReference type="Gramene" id="mRNA:HanXRQr2_Chr13g0565791">
    <property type="protein sequence ID" value="mRNA:HanXRQr2_Chr13g0565791"/>
    <property type="gene ID" value="HanXRQr2_Chr13g0565791"/>
</dbReference>
<dbReference type="EMBL" id="MNCJ02000328">
    <property type="protein sequence ID" value="KAF5771511.1"/>
    <property type="molecule type" value="Genomic_DNA"/>
</dbReference>
<reference evidence="1" key="2">
    <citation type="submission" date="2020-06" db="EMBL/GenBank/DDBJ databases">
        <title>Helianthus annuus Genome sequencing and assembly Release 2.</title>
        <authorList>
            <person name="Gouzy J."/>
            <person name="Langlade N."/>
            <person name="Munos S."/>
        </authorList>
    </citation>
    <scope>NUCLEOTIDE SEQUENCE</scope>
    <source>
        <tissue evidence="1">Leaves</tissue>
    </source>
</reference>
<evidence type="ECO:0000313" key="2">
    <source>
        <dbReference type="Proteomes" id="UP000215914"/>
    </source>
</evidence>